<feature type="transmembrane region" description="Helical" evidence="10">
    <location>
        <begin position="74"/>
        <end position="98"/>
    </location>
</feature>
<feature type="transmembrane region" description="Helical" evidence="10">
    <location>
        <begin position="241"/>
        <end position="261"/>
    </location>
</feature>
<evidence type="ECO:0000256" key="4">
    <source>
        <dbReference type="ARBA" id="ARBA00022989"/>
    </source>
</evidence>
<proteinExistence type="inferred from homology"/>
<dbReference type="InterPro" id="IPR017452">
    <property type="entry name" value="GPCR_Rhodpsn_7TM"/>
</dbReference>
<keyword evidence="2" id="KW-1003">Cell membrane</keyword>
<evidence type="ECO:0000256" key="6">
    <source>
        <dbReference type="ARBA" id="ARBA00023136"/>
    </source>
</evidence>
<evidence type="ECO:0000256" key="10">
    <source>
        <dbReference type="SAM" id="Phobius"/>
    </source>
</evidence>
<evidence type="ECO:0000313" key="12">
    <source>
        <dbReference type="EMBL" id="VDN90595.1"/>
    </source>
</evidence>
<feature type="transmembrane region" description="Helical" evidence="10">
    <location>
        <begin position="118"/>
        <end position="138"/>
    </location>
</feature>
<dbReference type="SMART" id="SM01381">
    <property type="entry name" value="7TM_GPCR_Srsx"/>
    <property type="match status" value="1"/>
</dbReference>
<comment type="subcellular location">
    <subcellularLocation>
        <location evidence="1">Cell membrane</location>
        <topology evidence="1">Multi-pass membrane protein</topology>
    </subcellularLocation>
</comment>
<dbReference type="GO" id="GO:0005886">
    <property type="term" value="C:plasma membrane"/>
    <property type="evidence" value="ECO:0007669"/>
    <property type="project" value="UniProtKB-SubCell"/>
</dbReference>
<keyword evidence="4 10" id="KW-1133">Transmembrane helix</keyword>
<evidence type="ECO:0000256" key="5">
    <source>
        <dbReference type="ARBA" id="ARBA00023040"/>
    </source>
</evidence>
<keyword evidence="6 10" id="KW-0472">Membrane</keyword>
<keyword evidence="5 9" id="KW-0297">G-protein coupled receptor</keyword>
<evidence type="ECO:0000256" key="9">
    <source>
        <dbReference type="RuleBase" id="RU000688"/>
    </source>
</evidence>
<dbReference type="PANTHER" id="PTHR24248:SF200">
    <property type="entry name" value="5-HYDROXYTRYPTAMINE RECEPTOR 1B-LIKE ISOFORM X1"/>
    <property type="match status" value="1"/>
</dbReference>
<evidence type="ECO:0000256" key="2">
    <source>
        <dbReference type="ARBA" id="ARBA00022475"/>
    </source>
</evidence>
<dbReference type="Gene3D" id="1.20.1070.10">
    <property type="entry name" value="Rhodopsin 7-helix transmembrane proteins"/>
    <property type="match status" value="2"/>
</dbReference>
<evidence type="ECO:0000256" key="3">
    <source>
        <dbReference type="ARBA" id="ARBA00022692"/>
    </source>
</evidence>
<keyword evidence="7 9" id="KW-0675">Receptor</keyword>
<dbReference type="GO" id="GO:0043410">
    <property type="term" value="P:positive regulation of MAPK cascade"/>
    <property type="evidence" value="ECO:0007669"/>
    <property type="project" value="TreeGrafter"/>
</dbReference>
<dbReference type="InterPro" id="IPR000276">
    <property type="entry name" value="GPCR_Rhodpsn"/>
</dbReference>
<dbReference type="PROSITE" id="PS00237">
    <property type="entry name" value="G_PROTEIN_RECEP_F1_1"/>
    <property type="match status" value="1"/>
</dbReference>
<keyword evidence="8 9" id="KW-0807">Transducer</keyword>
<dbReference type="Pfam" id="PF00001">
    <property type="entry name" value="7tm_1"/>
    <property type="match status" value="1"/>
</dbReference>
<reference evidence="14" key="1">
    <citation type="submission" date="2017-02" db="UniProtKB">
        <authorList>
            <consortium name="WormBaseParasite"/>
        </authorList>
    </citation>
    <scope>IDENTIFICATION</scope>
</reference>
<dbReference type="PRINTS" id="PR00237">
    <property type="entry name" value="GPCRRHODOPSN"/>
</dbReference>
<feature type="domain" description="G-protein coupled receptors family 1 profile" evidence="11">
    <location>
        <begin position="18"/>
        <end position="292"/>
    </location>
</feature>
<keyword evidence="13" id="KW-1185">Reference proteome</keyword>
<organism evidence="14">
    <name type="scientific">Brugia pahangi</name>
    <name type="common">Filarial nematode worm</name>
    <dbReference type="NCBI Taxonomy" id="6280"/>
    <lineage>
        <taxon>Eukaryota</taxon>
        <taxon>Metazoa</taxon>
        <taxon>Ecdysozoa</taxon>
        <taxon>Nematoda</taxon>
        <taxon>Chromadorea</taxon>
        <taxon>Rhabditida</taxon>
        <taxon>Spirurina</taxon>
        <taxon>Spiruromorpha</taxon>
        <taxon>Filarioidea</taxon>
        <taxon>Onchocercidae</taxon>
        <taxon>Brugia</taxon>
    </lineage>
</organism>
<accession>A0A0N4TM06</accession>
<evidence type="ECO:0000313" key="13">
    <source>
        <dbReference type="Proteomes" id="UP000278627"/>
    </source>
</evidence>
<evidence type="ECO:0000313" key="14">
    <source>
        <dbReference type="WBParaSite" id="BPAG_0000944701-mRNA-1"/>
    </source>
</evidence>
<evidence type="ECO:0000256" key="8">
    <source>
        <dbReference type="ARBA" id="ARBA00023224"/>
    </source>
</evidence>
<feature type="transmembrane region" description="Helical" evidence="10">
    <location>
        <begin position="39"/>
        <end position="62"/>
    </location>
</feature>
<dbReference type="PANTHER" id="PTHR24248">
    <property type="entry name" value="ADRENERGIC RECEPTOR-RELATED G-PROTEIN COUPLED RECEPTOR"/>
    <property type="match status" value="1"/>
</dbReference>
<dbReference type="STRING" id="6280.A0A0N4TM06"/>
<evidence type="ECO:0000256" key="7">
    <source>
        <dbReference type="ARBA" id="ARBA00023170"/>
    </source>
</evidence>
<dbReference type="CDD" id="cd15331">
    <property type="entry name" value="7tmA_5-HT1A_invertebrates"/>
    <property type="match status" value="1"/>
</dbReference>
<evidence type="ECO:0000256" key="1">
    <source>
        <dbReference type="ARBA" id="ARBA00004651"/>
    </source>
</evidence>
<dbReference type="WBParaSite" id="BPAG_0000944701-mRNA-1">
    <property type="protein sequence ID" value="BPAG_0000944701-mRNA-1"/>
    <property type="gene ID" value="BPAG_0000944701"/>
</dbReference>
<evidence type="ECO:0000259" key="11">
    <source>
        <dbReference type="PROSITE" id="PS50262"/>
    </source>
</evidence>
<dbReference type="GO" id="GO:0071880">
    <property type="term" value="P:adenylate cyclase-activating adrenergic receptor signaling pathway"/>
    <property type="evidence" value="ECO:0007669"/>
    <property type="project" value="TreeGrafter"/>
</dbReference>
<dbReference type="SUPFAM" id="SSF81321">
    <property type="entry name" value="Family A G protein-coupled receptor-like"/>
    <property type="match status" value="1"/>
</dbReference>
<dbReference type="EMBL" id="UZAD01013155">
    <property type="protein sequence ID" value="VDN90595.1"/>
    <property type="molecule type" value="Genomic_DNA"/>
</dbReference>
<reference evidence="12 13" key="2">
    <citation type="submission" date="2018-11" db="EMBL/GenBank/DDBJ databases">
        <authorList>
            <consortium name="Pathogen Informatics"/>
        </authorList>
    </citation>
    <scope>NUCLEOTIDE SEQUENCE [LARGE SCALE GENOMIC DNA]</scope>
</reference>
<dbReference type="PROSITE" id="PS50262">
    <property type="entry name" value="G_PROTEIN_RECEP_F1_2"/>
    <property type="match status" value="1"/>
</dbReference>
<gene>
    <name evidence="12" type="ORF">BPAG_LOCUS9409</name>
</gene>
<protein>
    <submittedName>
        <fullName evidence="14">G_PROTEIN_RECEP_F1_2 domain-containing protein</fullName>
    </submittedName>
</protein>
<sequence length="318" mass="36410">MAIIGALLVVLIMGCIIGNLFVIVAILTERDLKSRPQYYLIFSLAIADLLVGVIVTPLGAWSTVTRAWTFGVELCDFWISIDVLVCTSSILHLVAIALDRYWSVTDVSYVQNRTPHRIFGMLGTIWLLSLLISLAPIFGWKDNDFYRRVIEQHVCLISQQISYQSRTETNANLNKGNEMIQVSTTNQTFQGEHQCDSIETPLQSTNDKNQQKKMNASMRKRKGCFKENAEMKRERRAWRTLAIITGTFVACWTPFFLVSLYRPICRCEIPILLESITNWLGYLNSALNPIIYTVFSNDFRTAFKRILARLLFLKMSRS</sequence>
<dbReference type="AlphaFoldDB" id="A0A0N4TM06"/>
<name>A0A0N4TM06_BRUPA</name>
<dbReference type="Proteomes" id="UP000278627">
    <property type="component" value="Unassembled WGS sequence"/>
</dbReference>
<comment type="similarity">
    <text evidence="9">Belongs to the G-protein coupled receptor 1 family.</text>
</comment>
<feature type="transmembrane region" description="Helical" evidence="10">
    <location>
        <begin position="7"/>
        <end position="27"/>
    </location>
</feature>
<keyword evidence="3 9" id="KW-0812">Transmembrane</keyword>
<dbReference type="GO" id="GO:0004930">
    <property type="term" value="F:G protein-coupled receptor activity"/>
    <property type="evidence" value="ECO:0007669"/>
    <property type="project" value="UniProtKB-KW"/>
</dbReference>